<dbReference type="RefSeq" id="WP_157802460.1">
    <property type="nucleotide sequence ID" value="NZ_BOOX01000004.1"/>
</dbReference>
<evidence type="ECO:0000313" key="4">
    <source>
        <dbReference type="Proteomes" id="UP000231693"/>
    </source>
</evidence>
<dbReference type="OrthoDB" id="3666463at2"/>
<dbReference type="EMBL" id="PGFE01000001">
    <property type="protein sequence ID" value="PJJ77359.1"/>
    <property type="molecule type" value="Genomic_DNA"/>
</dbReference>
<feature type="signal peptide" evidence="1">
    <location>
        <begin position="1"/>
        <end position="35"/>
    </location>
</feature>
<dbReference type="Gene3D" id="2.60.40.10">
    <property type="entry name" value="Immunoglobulins"/>
    <property type="match status" value="1"/>
</dbReference>
<dbReference type="GO" id="GO:0005975">
    <property type="term" value="P:carbohydrate metabolic process"/>
    <property type="evidence" value="ECO:0007669"/>
    <property type="project" value="UniProtKB-ARBA"/>
</dbReference>
<feature type="domain" description="DUF11" evidence="2">
    <location>
        <begin position="162"/>
        <end position="275"/>
    </location>
</feature>
<accession>A0A2M9CZL9</accession>
<sequence>MHSSRTRRPGVALAVVAATLAALFGITLGAAPASAAPSVTFTSSNLSPAPGDQFTLTITGTSDGNYTDANFRISNTNSPDFADVTSLVACSGAASCEEHFEAQRVNLGNLTTGQPINLTMTLQVDADAPSSNAFLYYTFNAGGQTRGSGNGPAFNITAPAADLAVDLSASPNGILTSTVKYELDVANGGPGALSAATITTTFSGAVTNVTSPDGCTSAGGTVSCPIGALASGASTTAEFSVQPGLLALGPFTATSVRTTSTPNDPNPANDTATASCTALTSLIVIC</sequence>
<evidence type="ECO:0000313" key="3">
    <source>
        <dbReference type="EMBL" id="PJJ77359.1"/>
    </source>
</evidence>
<dbReference type="Pfam" id="PF01345">
    <property type="entry name" value="DUF11"/>
    <property type="match status" value="1"/>
</dbReference>
<dbReference type="Proteomes" id="UP000231693">
    <property type="component" value="Unassembled WGS sequence"/>
</dbReference>
<reference evidence="3 4" key="1">
    <citation type="submission" date="2017-11" db="EMBL/GenBank/DDBJ databases">
        <title>Genomic Encyclopedia of Archaeal and Bacterial Type Strains, Phase II (KMG-II): From Individual Species to Whole Genera.</title>
        <authorList>
            <person name="Goeker M."/>
        </authorList>
    </citation>
    <scope>NUCLEOTIDE SEQUENCE [LARGE SCALE GENOMIC DNA]</scope>
    <source>
        <strain evidence="3 4">DSM 25478</strain>
    </source>
</reference>
<dbReference type="InterPro" id="IPR013783">
    <property type="entry name" value="Ig-like_fold"/>
</dbReference>
<organism evidence="3 4">
    <name type="scientific">Sediminihabitans luteus</name>
    <dbReference type="NCBI Taxonomy" id="1138585"/>
    <lineage>
        <taxon>Bacteria</taxon>
        <taxon>Bacillati</taxon>
        <taxon>Actinomycetota</taxon>
        <taxon>Actinomycetes</taxon>
        <taxon>Micrococcales</taxon>
        <taxon>Cellulomonadaceae</taxon>
        <taxon>Sediminihabitans</taxon>
    </lineage>
</organism>
<name>A0A2M9CZL9_9CELL</name>
<protein>
    <recommendedName>
        <fullName evidence="2">DUF11 domain-containing protein</fullName>
    </recommendedName>
</protein>
<keyword evidence="1" id="KW-0732">Signal</keyword>
<comment type="caution">
    <text evidence="3">The sequence shown here is derived from an EMBL/GenBank/DDBJ whole genome shotgun (WGS) entry which is preliminary data.</text>
</comment>
<feature type="chain" id="PRO_5014863984" description="DUF11 domain-containing protein" evidence="1">
    <location>
        <begin position="36"/>
        <end position="286"/>
    </location>
</feature>
<keyword evidence="4" id="KW-1185">Reference proteome</keyword>
<dbReference type="AlphaFoldDB" id="A0A2M9CZL9"/>
<evidence type="ECO:0000256" key="1">
    <source>
        <dbReference type="SAM" id="SignalP"/>
    </source>
</evidence>
<gene>
    <name evidence="3" type="ORF">CLV28_0578</name>
</gene>
<dbReference type="InterPro" id="IPR001434">
    <property type="entry name" value="OmcB-like_DUF11"/>
</dbReference>
<evidence type="ECO:0000259" key="2">
    <source>
        <dbReference type="Pfam" id="PF01345"/>
    </source>
</evidence>
<proteinExistence type="predicted"/>